<dbReference type="Gene3D" id="1.10.10.10">
    <property type="entry name" value="Winged helix-like DNA-binding domain superfamily/Winged helix DNA-binding domain"/>
    <property type="match status" value="1"/>
</dbReference>
<dbReference type="Pfam" id="PF23559">
    <property type="entry name" value="WHD_DRP"/>
    <property type="match status" value="1"/>
</dbReference>
<sequence>MDERMATLGRKMLKHCGGLPLAIIVLGGLLKHKETAVEWETVHQCIKSYLKGEVIFQLLALSYDDLPYELKSFLYLAMFPEDFEINRDRLINLWVAKGLIHQPGVERQGEETLEDIGYRYLTELAERYMIVVAKRDSIGRIKRCQMHDLMRELCPSKSQEENFSQESEYFFFFGHGNSTLINRKVDSPHTPGFRNWLSRHKTSLLNRQLELLVDLKNKICGSRDPTECVLEVEKIEVPISSSSDRKENKKATVCGSYRPTNAGLVNFPTFRADVQDLITPTNLRRLKIQAYSDVSLRKLQMMFMLPTTFDNLRDFSISKSIDKNMRDNIKSCCPRLLLLKSNREVVYQKTAHEKHQLP</sequence>
<evidence type="ECO:0000313" key="4">
    <source>
        <dbReference type="Proteomes" id="UP001396334"/>
    </source>
</evidence>
<evidence type="ECO:0000256" key="1">
    <source>
        <dbReference type="ARBA" id="ARBA00022737"/>
    </source>
</evidence>
<reference evidence="3 4" key="1">
    <citation type="journal article" date="2024" name="G3 (Bethesda)">
        <title>Genome assembly of Hibiscus sabdariffa L. provides insights into metabolisms of medicinal natural products.</title>
        <authorList>
            <person name="Kim T."/>
        </authorList>
    </citation>
    <scope>NUCLEOTIDE SEQUENCE [LARGE SCALE GENOMIC DNA]</scope>
    <source>
        <strain evidence="3">TK-2024</strain>
        <tissue evidence="3">Old leaves</tissue>
    </source>
</reference>
<dbReference type="SUPFAM" id="SSF52540">
    <property type="entry name" value="P-loop containing nucleoside triphosphate hydrolases"/>
    <property type="match status" value="1"/>
</dbReference>
<evidence type="ECO:0000259" key="2">
    <source>
        <dbReference type="Pfam" id="PF23559"/>
    </source>
</evidence>
<keyword evidence="4" id="KW-1185">Reference proteome</keyword>
<dbReference type="PANTHER" id="PTHR23155:SF1185">
    <property type="entry name" value="DISEASE RESISTANCE RPP8-LIKE PROTEIN 3-RELATED"/>
    <property type="match status" value="1"/>
</dbReference>
<protein>
    <recommendedName>
        <fullName evidence="2">Disease resistance protein winged helix domain-containing protein</fullName>
    </recommendedName>
</protein>
<dbReference type="Proteomes" id="UP001396334">
    <property type="component" value="Unassembled WGS sequence"/>
</dbReference>
<feature type="domain" description="Disease resistance protein winged helix" evidence="2">
    <location>
        <begin position="78"/>
        <end position="153"/>
    </location>
</feature>
<dbReference type="InterPro" id="IPR027417">
    <property type="entry name" value="P-loop_NTPase"/>
</dbReference>
<dbReference type="InterPro" id="IPR042197">
    <property type="entry name" value="Apaf_helical"/>
</dbReference>
<dbReference type="PANTHER" id="PTHR23155">
    <property type="entry name" value="DISEASE RESISTANCE PROTEIN RP"/>
    <property type="match status" value="1"/>
</dbReference>
<organism evidence="3 4">
    <name type="scientific">Hibiscus sabdariffa</name>
    <name type="common">roselle</name>
    <dbReference type="NCBI Taxonomy" id="183260"/>
    <lineage>
        <taxon>Eukaryota</taxon>
        <taxon>Viridiplantae</taxon>
        <taxon>Streptophyta</taxon>
        <taxon>Embryophyta</taxon>
        <taxon>Tracheophyta</taxon>
        <taxon>Spermatophyta</taxon>
        <taxon>Magnoliopsida</taxon>
        <taxon>eudicotyledons</taxon>
        <taxon>Gunneridae</taxon>
        <taxon>Pentapetalae</taxon>
        <taxon>rosids</taxon>
        <taxon>malvids</taxon>
        <taxon>Malvales</taxon>
        <taxon>Malvaceae</taxon>
        <taxon>Malvoideae</taxon>
        <taxon>Hibiscus</taxon>
    </lineage>
</organism>
<accession>A0ABR2NNH2</accession>
<comment type="caution">
    <text evidence="3">The sequence shown here is derived from an EMBL/GenBank/DDBJ whole genome shotgun (WGS) entry which is preliminary data.</text>
</comment>
<dbReference type="InterPro" id="IPR058922">
    <property type="entry name" value="WHD_DRP"/>
</dbReference>
<dbReference type="Gene3D" id="1.10.8.430">
    <property type="entry name" value="Helical domain of apoptotic protease-activating factors"/>
    <property type="match status" value="1"/>
</dbReference>
<name>A0ABR2NNH2_9ROSI</name>
<dbReference type="InterPro" id="IPR044974">
    <property type="entry name" value="Disease_R_plants"/>
</dbReference>
<dbReference type="EMBL" id="JBBPBN010000117">
    <property type="protein sequence ID" value="KAK8977613.1"/>
    <property type="molecule type" value="Genomic_DNA"/>
</dbReference>
<dbReference type="InterPro" id="IPR036388">
    <property type="entry name" value="WH-like_DNA-bd_sf"/>
</dbReference>
<evidence type="ECO:0000313" key="3">
    <source>
        <dbReference type="EMBL" id="KAK8977613.1"/>
    </source>
</evidence>
<keyword evidence="1" id="KW-0677">Repeat</keyword>
<gene>
    <name evidence="3" type="ORF">V6N11_013398</name>
</gene>
<proteinExistence type="predicted"/>